<proteinExistence type="predicted"/>
<evidence type="ECO:0008006" key="3">
    <source>
        <dbReference type="Google" id="ProtNLM"/>
    </source>
</evidence>
<gene>
    <name evidence="1" type="ORF">SAMN04488138_1348</name>
</gene>
<keyword evidence="2" id="KW-1185">Reference proteome</keyword>
<evidence type="ECO:0000313" key="2">
    <source>
        <dbReference type="Proteomes" id="UP000183299"/>
    </source>
</evidence>
<protein>
    <recommendedName>
        <fullName evidence="3">Acyl-CoA transferase</fullName>
    </recommendedName>
</protein>
<reference evidence="1 2" key="1">
    <citation type="submission" date="2016-10" db="EMBL/GenBank/DDBJ databases">
        <authorList>
            <person name="de Groot N.N."/>
        </authorList>
    </citation>
    <scope>NUCLEOTIDE SEQUENCE [LARGE SCALE GENOMIC DNA]</scope>
    <source>
        <strain evidence="1 2">CGMCC 1.8891</strain>
    </source>
</reference>
<dbReference type="RefSeq" id="WP_066598889.1">
    <property type="nucleotide sequence ID" value="NZ_FORY01000034.1"/>
</dbReference>
<dbReference type="STRING" id="576117.SAMN04488138_1348"/>
<dbReference type="EMBL" id="FORY01000034">
    <property type="protein sequence ID" value="SFK12420.1"/>
    <property type="molecule type" value="Genomic_DNA"/>
</dbReference>
<accession>A0A1I3WYF4</accession>
<dbReference type="OrthoDB" id="7205837at2"/>
<organism evidence="1 2">
    <name type="scientific">Celeribacter halophilus</name>
    <dbReference type="NCBI Taxonomy" id="576117"/>
    <lineage>
        <taxon>Bacteria</taxon>
        <taxon>Pseudomonadati</taxon>
        <taxon>Pseudomonadota</taxon>
        <taxon>Alphaproteobacteria</taxon>
        <taxon>Rhodobacterales</taxon>
        <taxon>Roseobacteraceae</taxon>
        <taxon>Celeribacter</taxon>
    </lineage>
</organism>
<evidence type="ECO:0000313" key="1">
    <source>
        <dbReference type="EMBL" id="SFK12420.1"/>
    </source>
</evidence>
<dbReference type="Proteomes" id="UP000183299">
    <property type="component" value="Unassembled WGS sequence"/>
</dbReference>
<dbReference type="AlphaFoldDB" id="A0A1I3WYF4"/>
<sequence>MADSYSEQVLKALYAKIQAAAPSGALVARNAAYPESIPRDGAIILRDGNPGDPEFLFSPPCYVYEHYAEVDLLVEATRDDDRDAKFDVLKQAIGVAVSDDRTLGGLCDYVLGQAPAPVDLTDLGAIGLKAATVGVILTYGTPDPLG</sequence>
<name>A0A1I3WYF4_9RHOB</name>
<dbReference type="GeneID" id="98667020"/>